<dbReference type="EMBL" id="JBGMDY010000011">
    <property type="protein sequence ID" value="KAL2319090.1"/>
    <property type="molecule type" value="Genomic_DNA"/>
</dbReference>
<feature type="region of interest" description="Disordered" evidence="1">
    <location>
        <begin position="1"/>
        <end position="20"/>
    </location>
</feature>
<proteinExistence type="predicted"/>
<evidence type="ECO:0000313" key="2">
    <source>
        <dbReference type="EMBL" id="KAL2319090.1"/>
    </source>
</evidence>
<organism evidence="2 3">
    <name type="scientific">Flemingia macrophylla</name>
    <dbReference type="NCBI Taxonomy" id="520843"/>
    <lineage>
        <taxon>Eukaryota</taxon>
        <taxon>Viridiplantae</taxon>
        <taxon>Streptophyta</taxon>
        <taxon>Embryophyta</taxon>
        <taxon>Tracheophyta</taxon>
        <taxon>Spermatophyta</taxon>
        <taxon>Magnoliopsida</taxon>
        <taxon>eudicotyledons</taxon>
        <taxon>Gunneridae</taxon>
        <taxon>Pentapetalae</taxon>
        <taxon>rosids</taxon>
        <taxon>fabids</taxon>
        <taxon>Fabales</taxon>
        <taxon>Fabaceae</taxon>
        <taxon>Papilionoideae</taxon>
        <taxon>50 kb inversion clade</taxon>
        <taxon>NPAAA clade</taxon>
        <taxon>indigoferoid/millettioid clade</taxon>
        <taxon>Phaseoleae</taxon>
        <taxon>Flemingia</taxon>
    </lineage>
</organism>
<accession>A0ABD1L6E9</accession>
<sequence length="59" mass="6670">MSSRAEGDGGGREGGRGVQERLRGLQRAAILLQRRIRHARHLQALLLFPDLQDRLPTRL</sequence>
<name>A0ABD1L6E9_9FABA</name>
<dbReference type="AlphaFoldDB" id="A0ABD1L6E9"/>
<evidence type="ECO:0000256" key="1">
    <source>
        <dbReference type="SAM" id="MobiDB-lite"/>
    </source>
</evidence>
<evidence type="ECO:0000313" key="3">
    <source>
        <dbReference type="Proteomes" id="UP001603857"/>
    </source>
</evidence>
<reference evidence="2 3" key="1">
    <citation type="submission" date="2024-08" db="EMBL/GenBank/DDBJ databases">
        <title>Insights into the chromosomal genome structure of Flemingia macrophylla.</title>
        <authorList>
            <person name="Ding Y."/>
            <person name="Zhao Y."/>
            <person name="Bi W."/>
            <person name="Wu M."/>
            <person name="Zhao G."/>
            <person name="Gong Y."/>
            <person name="Li W."/>
            <person name="Zhang P."/>
        </authorList>
    </citation>
    <scope>NUCLEOTIDE SEQUENCE [LARGE SCALE GENOMIC DNA]</scope>
    <source>
        <strain evidence="2">DYQJB</strain>
        <tissue evidence="2">Leaf</tissue>
    </source>
</reference>
<comment type="caution">
    <text evidence="2">The sequence shown here is derived from an EMBL/GenBank/DDBJ whole genome shotgun (WGS) entry which is preliminary data.</text>
</comment>
<dbReference type="Proteomes" id="UP001603857">
    <property type="component" value="Unassembled WGS sequence"/>
</dbReference>
<protein>
    <submittedName>
        <fullName evidence="2">Uncharacterized protein</fullName>
    </submittedName>
</protein>
<gene>
    <name evidence="2" type="ORF">Fmac_032966</name>
</gene>
<keyword evidence="3" id="KW-1185">Reference proteome</keyword>